<evidence type="ECO:0000313" key="2">
    <source>
        <dbReference type="Proteomes" id="UP000587524"/>
    </source>
</evidence>
<keyword evidence="2" id="KW-1185">Reference proteome</keyword>
<dbReference type="Proteomes" id="UP000587524">
    <property type="component" value="Unassembled WGS sequence"/>
</dbReference>
<name>A0ABR6CDY9_9HYPH</name>
<accession>A0ABR6CDY9</accession>
<comment type="caution">
    <text evidence="1">The sequence shown here is derived from an EMBL/GenBank/DDBJ whole genome shotgun (WGS) entry which is preliminary data.</text>
</comment>
<proteinExistence type="predicted"/>
<protein>
    <submittedName>
        <fullName evidence="1">Uncharacterized protein</fullName>
    </submittedName>
</protein>
<gene>
    <name evidence="1" type="ORF">HNQ97_005146</name>
</gene>
<reference evidence="1 2" key="1">
    <citation type="submission" date="2020-08" db="EMBL/GenBank/DDBJ databases">
        <title>Genomic Encyclopedia of Type Strains, Phase IV (KMG-IV): sequencing the most valuable type-strain genomes for metagenomic binning, comparative biology and taxonomic classification.</title>
        <authorList>
            <person name="Goeker M."/>
        </authorList>
    </citation>
    <scope>NUCLEOTIDE SEQUENCE [LARGE SCALE GENOMIC DNA]</scope>
    <source>
        <strain evidence="1 2">DSM 17455</strain>
    </source>
</reference>
<dbReference type="RefSeq" id="WP_210289170.1">
    <property type="nucleotide sequence ID" value="NZ_JACJHY010000030.1"/>
</dbReference>
<evidence type="ECO:0000313" key="1">
    <source>
        <dbReference type="EMBL" id="MBA9023124.1"/>
    </source>
</evidence>
<organism evidence="1 2">
    <name type="scientific">Aminobacter ciceronei</name>
    <dbReference type="NCBI Taxonomy" id="150723"/>
    <lineage>
        <taxon>Bacteria</taxon>
        <taxon>Pseudomonadati</taxon>
        <taxon>Pseudomonadota</taxon>
        <taxon>Alphaproteobacteria</taxon>
        <taxon>Hyphomicrobiales</taxon>
        <taxon>Phyllobacteriaceae</taxon>
        <taxon>Aminobacter</taxon>
    </lineage>
</organism>
<dbReference type="EMBL" id="JACJHZ010000030">
    <property type="protein sequence ID" value="MBA9023124.1"/>
    <property type="molecule type" value="Genomic_DNA"/>
</dbReference>
<sequence>MHTALRLRSASRPIVCRDCFVIFRNADTTTVLRTGLTAAAVTHDYAAGDAVLEPSGFRPQA</sequence>